<name>A0A7S8FHN9_9BACT</name>
<sequence>MKWTTSLTVVFIMVATCIPGKGYTADAVGLSPETVADYVHAVVQSHRAFYTVHVAQLLEEQGIASAGSEWSTQKKTIPLPVQVVNETNQMFSTKFSGLRYQLISLWPINRKNSPRDPIDKSSLETLGERPERPVARTVKIDDQVYFRAIYPDLAVSPSCVACHNSHPNSPKKDFQVGDIMGGLVIEFPLGTQ</sequence>
<evidence type="ECO:0000259" key="1">
    <source>
        <dbReference type="Pfam" id="PF11845"/>
    </source>
</evidence>
<dbReference type="InterPro" id="IPR021796">
    <property type="entry name" value="Tll0287-like_dom"/>
</dbReference>
<dbReference type="KEGG" id="nkf:Nkreftii_003958"/>
<organism evidence="2 3">
    <name type="scientific">Candidatus Nitrospira kreftii</name>
    <dbReference type="NCBI Taxonomy" id="2652173"/>
    <lineage>
        <taxon>Bacteria</taxon>
        <taxon>Pseudomonadati</taxon>
        <taxon>Nitrospirota</taxon>
        <taxon>Nitrospiria</taxon>
        <taxon>Nitrospirales</taxon>
        <taxon>Nitrospiraceae</taxon>
        <taxon>Nitrospira</taxon>
    </lineage>
</organism>
<dbReference type="AlphaFoldDB" id="A0A7S8FHN9"/>
<dbReference type="Proteomes" id="UP000593737">
    <property type="component" value="Chromosome"/>
</dbReference>
<evidence type="ECO:0000313" key="3">
    <source>
        <dbReference type="Proteomes" id="UP000593737"/>
    </source>
</evidence>
<dbReference type="Pfam" id="PF11845">
    <property type="entry name" value="Tll0287-like"/>
    <property type="match status" value="1"/>
</dbReference>
<evidence type="ECO:0000313" key="2">
    <source>
        <dbReference type="EMBL" id="QPD06184.1"/>
    </source>
</evidence>
<proteinExistence type="predicted"/>
<reference evidence="2 3" key="1">
    <citation type="journal article" date="2020" name="ISME J.">
        <title>Enrichment and physiological characterization of a novel comammox Nitrospira indicates ammonium inhibition of complete nitrification.</title>
        <authorList>
            <person name="Sakoula D."/>
            <person name="Koch H."/>
            <person name="Frank J."/>
            <person name="Jetten M.S.M."/>
            <person name="van Kessel M.A.H.J."/>
            <person name="Lucker S."/>
        </authorList>
    </citation>
    <scope>NUCLEOTIDE SEQUENCE [LARGE SCALE GENOMIC DNA]</scope>
    <source>
        <strain evidence="2">Comreactor17</strain>
    </source>
</reference>
<feature type="domain" description="Tll0287-like" evidence="1">
    <location>
        <begin position="35"/>
        <end position="188"/>
    </location>
</feature>
<accession>A0A7S8FHN9</accession>
<dbReference type="EMBL" id="CP047423">
    <property type="protein sequence ID" value="QPD06184.1"/>
    <property type="molecule type" value="Genomic_DNA"/>
</dbReference>
<protein>
    <recommendedName>
        <fullName evidence="1">Tll0287-like domain-containing protein</fullName>
    </recommendedName>
</protein>
<gene>
    <name evidence="2" type="ORF">Nkreftii_003958</name>
</gene>